<dbReference type="InterPro" id="IPR000182">
    <property type="entry name" value="GNAT_dom"/>
</dbReference>
<gene>
    <name evidence="4" type="ORF">ACFO7V_18290</name>
</gene>
<evidence type="ECO:0000313" key="5">
    <source>
        <dbReference type="Proteomes" id="UP001595884"/>
    </source>
</evidence>
<dbReference type="SUPFAM" id="SSF55729">
    <property type="entry name" value="Acyl-CoA N-acyltransferases (Nat)"/>
    <property type="match status" value="1"/>
</dbReference>
<organism evidence="4 5">
    <name type="scientific">Glutamicibacter bergerei</name>
    <dbReference type="NCBI Taxonomy" id="256702"/>
    <lineage>
        <taxon>Bacteria</taxon>
        <taxon>Bacillati</taxon>
        <taxon>Actinomycetota</taxon>
        <taxon>Actinomycetes</taxon>
        <taxon>Micrococcales</taxon>
        <taxon>Micrococcaceae</taxon>
        <taxon>Glutamicibacter</taxon>
    </lineage>
</organism>
<dbReference type="PANTHER" id="PTHR43800:SF1">
    <property type="entry name" value="PEPTIDYL-LYSINE N-ACETYLTRANSFERASE YJAB"/>
    <property type="match status" value="1"/>
</dbReference>
<protein>
    <submittedName>
        <fullName evidence="4">GNAT family N-acetyltransferase</fullName>
    </submittedName>
</protein>
<accession>A0ABV9MTU6</accession>
<comment type="caution">
    <text evidence="4">The sequence shown here is derived from an EMBL/GenBank/DDBJ whole genome shotgun (WGS) entry which is preliminary data.</text>
</comment>
<dbReference type="CDD" id="cd04301">
    <property type="entry name" value="NAT_SF"/>
    <property type="match status" value="1"/>
</dbReference>
<evidence type="ECO:0000259" key="3">
    <source>
        <dbReference type="PROSITE" id="PS51186"/>
    </source>
</evidence>
<dbReference type="EMBL" id="JBHSHE010000092">
    <property type="protein sequence ID" value="MFC4718073.1"/>
    <property type="molecule type" value="Genomic_DNA"/>
</dbReference>
<evidence type="ECO:0000256" key="2">
    <source>
        <dbReference type="ARBA" id="ARBA00023315"/>
    </source>
</evidence>
<keyword evidence="5" id="KW-1185">Reference proteome</keyword>
<proteinExistence type="predicted"/>
<sequence length="172" mass="19005">MAFMIRAAQVDDVRLLPGIERAADTVFVGEGMASIADGETMPIHVFLQYQNQGRAWVDTDDFDQPVAYLLLDLIDDVAHIEQVSVLPTHAGLGIGRQLIGMAAEWARQQGYAALTLTTFAEVPWNAPYYARLGFDIVPTSQLSPGLRRIREHEASIGLDQWPRVAMRCPLVG</sequence>
<name>A0ABV9MTU6_9MICC</name>
<keyword evidence="1" id="KW-0808">Transferase</keyword>
<dbReference type="Proteomes" id="UP001595884">
    <property type="component" value="Unassembled WGS sequence"/>
</dbReference>
<evidence type="ECO:0000313" key="4">
    <source>
        <dbReference type="EMBL" id="MFC4718073.1"/>
    </source>
</evidence>
<dbReference type="InterPro" id="IPR016181">
    <property type="entry name" value="Acyl_CoA_acyltransferase"/>
</dbReference>
<reference evidence="5" key="1">
    <citation type="journal article" date="2019" name="Int. J. Syst. Evol. Microbiol.">
        <title>The Global Catalogue of Microorganisms (GCM) 10K type strain sequencing project: providing services to taxonomists for standard genome sequencing and annotation.</title>
        <authorList>
            <consortium name="The Broad Institute Genomics Platform"/>
            <consortium name="The Broad Institute Genome Sequencing Center for Infectious Disease"/>
            <person name="Wu L."/>
            <person name="Ma J."/>
        </authorList>
    </citation>
    <scope>NUCLEOTIDE SEQUENCE [LARGE SCALE GENOMIC DNA]</scope>
    <source>
        <strain evidence="5">CGMCC 1.12849</strain>
    </source>
</reference>
<dbReference type="RefSeq" id="WP_240520541.1">
    <property type="nucleotide sequence ID" value="NZ_JBHSHE010000092.1"/>
</dbReference>
<dbReference type="Gene3D" id="3.40.630.30">
    <property type="match status" value="1"/>
</dbReference>
<dbReference type="Pfam" id="PF00583">
    <property type="entry name" value="Acetyltransf_1"/>
    <property type="match status" value="1"/>
</dbReference>
<evidence type="ECO:0000256" key="1">
    <source>
        <dbReference type="ARBA" id="ARBA00022679"/>
    </source>
</evidence>
<dbReference type="PROSITE" id="PS51186">
    <property type="entry name" value="GNAT"/>
    <property type="match status" value="1"/>
</dbReference>
<keyword evidence="2" id="KW-0012">Acyltransferase</keyword>
<dbReference type="PANTHER" id="PTHR43800">
    <property type="entry name" value="PEPTIDYL-LYSINE N-ACETYLTRANSFERASE YJAB"/>
    <property type="match status" value="1"/>
</dbReference>
<feature type="domain" description="N-acetyltransferase" evidence="3">
    <location>
        <begin position="3"/>
        <end position="171"/>
    </location>
</feature>